<evidence type="ECO:0000256" key="5">
    <source>
        <dbReference type="ARBA" id="ARBA00023239"/>
    </source>
</evidence>
<comment type="cofactor">
    <cofactor evidence="7">
        <name>Zn(2+)</name>
        <dbReference type="ChEBI" id="CHEBI:29105"/>
    </cofactor>
    <text evidence="7">Binds 1 zinc ion per subunit.</text>
</comment>
<protein>
    <recommendedName>
        <fullName evidence="2 8">Carbonic anhydrase</fullName>
        <ecNumber evidence="2 8">4.2.1.1</ecNumber>
    </recommendedName>
    <alternativeName>
        <fullName evidence="8">Carbonate dehydratase</fullName>
    </alternativeName>
</protein>
<evidence type="ECO:0000256" key="7">
    <source>
        <dbReference type="PIRSR" id="PIRSR601765-1"/>
    </source>
</evidence>
<dbReference type="InterPro" id="IPR045066">
    <property type="entry name" value="Beta_CA_cladeB"/>
</dbReference>
<proteinExistence type="inferred from homology"/>
<feature type="binding site" evidence="7">
    <location>
        <position position="42"/>
    </location>
    <ligand>
        <name>Zn(2+)</name>
        <dbReference type="ChEBI" id="CHEBI:29105"/>
    </ligand>
</feature>
<dbReference type="SMART" id="SM00947">
    <property type="entry name" value="Pro_CA"/>
    <property type="match status" value="1"/>
</dbReference>
<dbReference type="GO" id="GO:0015976">
    <property type="term" value="P:carbon utilization"/>
    <property type="evidence" value="ECO:0007669"/>
    <property type="project" value="InterPro"/>
</dbReference>
<gene>
    <name evidence="9" type="ORF">ABB55_10225</name>
</gene>
<feature type="binding site" evidence="7">
    <location>
        <position position="44"/>
    </location>
    <ligand>
        <name>Zn(2+)</name>
        <dbReference type="ChEBI" id="CHEBI:29105"/>
    </ligand>
</feature>
<evidence type="ECO:0000256" key="3">
    <source>
        <dbReference type="ARBA" id="ARBA00022723"/>
    </source>
</evidence>
<dbReference type="GO" id="GO:0008270">
    <property type="term" value="F:zinc ion binding"/>
    <property type="evidence" value="ECO:0007669"/>
    <property type="project" value="UniProtKB-UniRule"/>
</dbReference>
<keyword evidence="5 8" id="KW-0456">Lyase</keyword>
<accession>A0A0N8GEV2</accession>
<keyword evidence="4 7" id="KW-0862">Zinc</keyword>
<name>A0A0N8GEV2_9HYPH</name>
<dbReference type="CDD" id="cd00884">
    <property type="entry name" value="beta_CA_cladeB"/>
    <property type="match status" value="1"/>
</dbReference>
<evidence type="ECO:0000256" key="1">
    <source>
        <dbReference type="ARBA" id="ARBA00006217"/>
    </source>
</evidence>
<dbReference type="AlphaFoldDB" id="A0A0N8GEV2"/>
<dbReference type="PANTHER" id="PTHR11002">
    <property type="entry name" value="CARBONIC ANHYDRASE"/>
    <property type="match status" value="1"/>
</dbReference>
<reference evidence="9 10" key="2">
    <citation type="submission" date="2015-10" db="EMBL/GenBank/DDBJ databases">
        <title>Draft Genome Sequence of Prosthecomicrobium hirschii ATCC 27832.</title>
        <authorList>
            <person name="Daniel J."/>
            <person name="Givan S.A."/>
            <person name="Brun Y.V."/>
            <person name="Brown P.J."/>
        </authorList>
    </citation>
    <scope>NUCLEOTIDE SEQUENCE [LARGE SCALE GENOMIC DNA]</scope>
    <source>
        <strain evidence="9 10">16</strain>
    </source>
</reference>
<keyword evidence="10" id="KW-1185">Reference proteome</keyword>
<sequence>MLPTRLLHGYRNFRSGRYTVEHERYRHLAEAGQKPETMIIACCDSRAAPELIFDAPPGDLFVVRNVANLVPPYTPDGEHHGTSAALEFAVMALRVKTIVVMGHGRCGGIAAALNENAEPLSPGDFIGKWISLLEQPVAECACHQGLAPDQRRLLLERISIRHSLNNLRSFPCVNTLESRGKLALHGAWFDISLGELHVYDEAADQWHALGDAAPDDTGAARVAMPAG</sequence>
<evidence type="ECO:0000256" key="8">
    <source>
        <dbReference type="RuleBase" id="RU003956"/>
    </source>
</evidence>
<comment type="similarity">
    <text evidence="1 8">Belongs to the beta-class carbonic anhydrase family.</text>
</comment>
<dbReference type="EMBL" id="LJYW01000001">
    <property type="protein sequence ID" value="KPL52553.1"/>
    <property type="molecule type" value="Genomic_DNA"/>
</dbReference>
<dbReference type="PANTHER" id="PTHR11002:SF76">
    <property type="entry name" value="CARBONIC ANHYDRASE"/>
    <property type="match status" value="1"/>
</dbReference>
<comment type="function">
    <text evidence="8">Reversible hydration of carbon dioxide.</text>
</comment>
<comment type="caution">
    <text evidence="9">The sequence shown here is derived from an EMBL/GenBank/DDBJ whole genome shotgun (WGS) entry which is preliminary data.</text>
</comment>
<evidence type="ECO:0000313" key="10">
    <source>
        <dbReference type="Proteomes" id="UP000048984"/>
    </source>
</evidence>
<reference evidence="9 10" key="1">
    <citation type="submission" date="2015-09" db="EMBL/GenBank/DDBJ databases">
        <authorList>
            <consortium name="Swine Surveillance"/>
        </authorList>
    </citation>
    <scope>NUCLEOTIDE SEQUENCE [LARGE SCALE GENOMIC DNA]</scope>
    <source>
        <strain evidence="9 10">16</strain>
    </source>
</reference>
<comment type="catalytic activity">
    <reaction evidence="6 8">
        <text>hydrogencarbonate + H(+) = CO2 + H2O</text>
        <dbReference type="Rhea" id="RHEA:10748"/>
        <dbReference type="ChEBI" id="CHEBI:15377"/>
        <dbReference type="ChEBI" id="CHEBI:15378"/>
        <dbReference type="ChEBI" id="CHEBI:16526"/>
        <dbReference type="ChEBI" id="CHEBI:17544"/>
        <dbReference type="EC" id="4.2.1.1"/>
    </reaction>
</comment>
<dbReference type="InterPro" id="IPR015892">
    <property type="entry name" value="Carbonic_anhydrase_CS"/>
</dbReference>
<feature type="binding site" evidence="7">
    <location>
        <position position="103"/>
    </location>
    <ligand>
        <name>Zn(2+)</name>
        <dbReference type="ChEBI" id="CHEBI:29105"/>
    </ligand>
</feature>
<feature type="binding site" evidence="7">
    <location>
        <position position="106"/>
    </location>
    <ligand>
        <name>Zn(2+)</name>
        <dbReference type="ChEBI" id="CHEBI:29105"/>
    </ligand>
</feature>
<organism evidence="9 10">
    <name type="scientific">Prosthecodimorpha hirschii</name>
    <dbReference type="NCBI Taxonomy" id="665126"/>
    <lineage>
        <taxon>Bacteria</taxon>
        <taxon>Pseudomonadati</taxon>
        <taxon>Pseudomonadota</taxon>
        <taxon>Alphaproteobacteria</taxon>
        <taxon>Hyphomicrobiales</taxon>
        <taxon>Ancalomicrobiaceae</taxon>
        <taxon>Prosthecodimorpha</taxon>
    </lineage>
</organism>
<dbReference type="PROSITE" id="PS00705">
    <property type="entry name" value="PROK_CO2_ANHYDRASE_2"/>
    <property type="match status" value="1"/>
</dbReference>
<dbReference type="InterPro" id="IPR001765">
    <property type="entry name" value="Carbonic_anhydrase"/>
</dbReference>
<dbReference type="SUPFAM" id="SSF53056">
    <property type="entry name" value="beta-carbonic anhydrase, cab"/>
    <property type="match status" value="1"/>
</dbReference>
<evidence type="ECO:0000256" key="2">
    <source>
        <dbReference type="ARBA" id="ARBA00012925"/>
    </source>
</evidence>
<dbReference type="GO" id="GO:0004089">
    <property type="term" value="F:carbonate dehydratase activity"/>
    <property type="evidence" value="ECO:0007669"/>
    <property type="project" value="UniProtKB-UniRule"/>
</dbReference>
<dbReference type="EC" id="4.2.1.1" evidence="2 8"/>
<dbReference type="Gene3D" id="3.40.1050.10">
    <property type="entry name" value="Carbonic anhydrase"/>
    <property type="match status" value="1"/>
</dbReference>
<dbReference type="STRING" id="665126.ABB55_10225"/>
<evidence type="ECO:0000313" key="9">
    <source>
        <dbReference type="EMBL" id="KPL52553.1"/>
    </source>
</evidence>
<dbReference type="InterPro" id="IPR036874">
    <property type="entry name" value="Carbonic_anhydrase_sf"/>
</dbReference>
<dbReference type="Pfam" id="PF00484">
    <property type="entry name" value="Pro_CA"/>
    <property type="match status" value="1"/>
</dbReference>
<evidence type="ECO:0000256" key="4">
    <source>
        <dbReference type="ARBA" id="ARBA00022833"/>
    </source>
</evidence>
<evidence type="ECO:0000256" key="6">
    <source>
        <dbReference type="ARBA" id="ARBA00048348"/>
    </source>
</evidence>
<keyword evidence="3 7" id="KW-0479">Metal-binding</keyword>
<dbReference type="RefSeq" id="WP_054358716.1">
    <property type="nucleotide sequence ID" value="NZ_LJYW01000001.1"/>
</dbReference>
<dbReference type="Proteomes" id="UP000048984">
    <property type="component" value="Unassembled WGS sequence"/>
</dbReference>